<keyword evidence="2" id="KW-1185">Reference proteome</keyword>
<dbReference type="Proteomes" id="UP000054279">
    <property type="component" value="Unassembled WGS sequence"/>
</dbReference>
<organism evidence="1 2">
    <name type="scientific">Sphaerobolus stellatus (strain SS14)</name>
    <dbReference type="NCBI Taxonomy" id="990650"/>
    <lineage>
        <taxon>Eukaryota</taxon>
        <taxon>Fungi</taxon>
        <taxon>Dikarya</taxon>
        <taxon>Basidiomycota</taxon>
        <taxon>Agaricomycotina</taxon>
        <taxon>Agaricomycetes</taxon>
        <taxon>Phallomycetidae</taxon>
        <taxon>Geastrales</taxon>
        <taxon>Sphaerobolaceae</taxon>
        <taxon>Sphaerobolus</taxon>
    </lineage>
</organism>
<evidence type="ECO:0008006" key="3">
    <source>
        <dbReference type="Google" id="ProtNLM"/>
    </source>
</evidence>
<dbReference type="AlphaFoldDB" id="A0A0C9TB43"/>
<evidence type="ECO:0000313" key="2">
    <source>
        <dbReference type="Proteomes" id="UP000054279"/>
    </source>
</evidence>
<proteinExistence type="predicted"/>
<dbReference type="HOGENOM" id="CLU_2211654_0_0_1"/>
<accession>A0A0C9TB43</accession>
<gene>
    <name evidence="1" type="ORF">M422DRAFT_272618</name>
</gene>
<dbReference type="OrthoDB" id="3266657at2759"/>
<dbReference type="EMBL" id="KN837374">
    <property type="protein sequence ID" value="KIJ26328.1"/>
    <property type="molecule type" value="Genomic_DNA"/>
</dbReference>
<reference evidence="1 2" key="1">
    <citation type="submission" date="2014-06" db="EMBL/GenBank/DDBJ databases">
        <title>Evolutionary Origins and Diversification of the Mycorrhizal Mutualists.</title>
        <authorList>
            <consortium name="DOE Joint Genome Institute"/>
            <consortium name="Mycorrhizal Genomics Consortium"/>
            <person name="Kohler A."/>
            <person name="Kuo A."/>
            <person name="Nagy L.G."/>
            <person name="Floudas D."/>
            <person name="Copeland A."/>
            <person name="Barry K.W."/>
            <person name="Cichocki N."/>
            <person name="Veneault-Fourrey C."/>
            <person name="LaButti K."/>
            <person name="Lindquist E.A."/>
            <person name="Lipzen A."/>
            <person name="Lundell T."/>
            <person name="Morin E."/>
            <person name="Murat C."/>
            <person name="Riley R."/>
            <person name="Ohm R."/>
            <person name="Sun H."/>
            <person name="Tunlid A."/>
            <person name="Henrissat B."/>
            <person name="Grigoriev I.V."/>
            <person name="Hibbett D.S."/>
            <person name="Martin F."/>
        </authorList>
    </citation>
    <scope>NUCLEOTIDE SEQUENCE [LARGE SCALE GENOMIC DNA]</scope>
    <source>
        <strain evidence="1 2">SS14</strain>
    </source>
</reference>
<sequence length="107" mass="11940">MVSFQAAIQLVCLYNGCRDYRGSAVDTYAAALELLLQVAWIGNSCTSRSHFLETVDASFVTDAAACAIAENRLDVAVEFLDYGRTILWEQALQLRNGFEDIEEELRL</sequence>
<evidence type="ECO:0000313" key="1">
    <source>
        <dbReference type="EMBL" id="KIJ26328.1"/>
    </source>
</evidence>
<protein>
    <recommendedName>
        <fullName evidence="3">Anaphase-promoting complex subunit 5</fullName>
    </recommendedName>
</protein>
<name>A0A0C9TB43_SPHS4</name>